<dbReference type="EMBL" id="QSFV01000001">
    <property type="protein sequence ID" value="RHA81978.1"/>
    <property type="molecule type" value="Genomic_DNA"/>
</dbReference>
<dbReference type="Gene3D" id="3.30.1490.20">
    <property type="entry name" value="ATP-grasp fold, A domain"/>
    <property type="match status" value="1"/>
</dbReference>
<feature type="domain" description="ATP-grasp" evidence="5">
    <location>
        <begin position="108"/>
        <end position="303"/>
    </location>
</feature>
<evidence type="ECO:0000256" key="3">
    <source>
        <dbReference type="ARBA" id="ARBA00022840"/>
    </source>
</evidence>
<comment type="caution">
    <text evidence="6">The sequence shown here is derived from an EMBL/GenBank/DDBJ whole genome shotgun (WGS) entry which is preliminary data.</text>
</comment>
<dbReference type="GO" id="GO:0046872">
    <property type="term" value="F:metal ion binding"/>
    <property type="evidence" value="ECO:0007669"/>
    <property type="project" value="InterPro"/>
</dbReference>
<keyword evidence="1" id="KW-0436">Ligase</keyword>
<evidence type="ECO:0000313" key="7">
    <source>
        <dbReference type="Proteomes" id="UP000285740"/>
    </source>
</evidence>
<name>A0A413TAD9_9FIRM</name>
<dbReference type="PROSITE" id="PS50975">
    <property type="entry name" value="ATP_GRASP"/>
    <property type="match status" value="1"/>
</dbReference>
<dbReference type="PANTHER" id="PTHR43585">
    <property type="entry name" value="FUMIPYRROLE BIOSYNTHESIS PROTEIN C"/>
    <property type="match status" value="1"/>
</dbReference>
<dbReference type="Gene3D" id="3.30.470.20">
    <property type="entry name" value="ATP-grasp fold, B domain"/>
    <property type="match status" value="1"/>
</dbReference>
<evidence type="ECO:0000259" key="5">
    <source>
        <dbReference type="PROSITE" id="PS50975"/>
    </source>
</evidence>
<dbReference type="AlphaFoldDB" id="A0A413TAD9"/>
<dbReference type="GO" id="GO:0005524">
    <property type="term" value="F:ATP binding"/>
    <property type="evidence" value="ECO:0007669"/>
    <property type="project" value="UniProtKB-UniRule"/>
</dbReference>
<keyword evidence="3 4" id="KW-0067">ATP-binding</keyword>
<sequence>MDLKGKKLLIIAGAGVHNKVVKAAKEMGIYTIVTDYLPDSPAKKIADEAWLIDIKDVDKIVEKCRETHIDGVINFCIDPGQKPYQEICEKLGLPCIGTKKTFDVLTDKRKFKDYCVEHNVDVIPEYSESEIMEYKVEYPIFIKPNNSRGSRGQSICQTKQEALIGIEIAKKESSDNEFVCEKYMGDYQDIGSAFFVVDGEPYLVKFGDRHLGKKEDNLDKQVICTQLPSNSSEMFEKNVINRVKNMIKSLGIKFGPVFLQGFVDGETIRYYDPAQRMPGGDYDVILEKATGFSTVKSYINFALTGDYKYAVGNPQNCYKLNDGIALLFTVSVKPGMIEKISGLDKIAKLPYVVYSRQIIEEGTVIPATGDIAQRVAAIGVYIKDKKKIKECVDEIYNTYQVLDTYGKSMVVSKYEYKEV</sequence>
<reference evidence="6 7" key="1">
    <citation type="submission" date="2018-08" db="EMBL/GenBank/DDBJ databases">
        <title>A genome reference for cultivated species of the human gut microbiota.</title>
        <authorList>
            <person name="Zou Y."/>
            <person name="Xue W."/>
            <person name="Luo G."/>
        </authorList>
    </citation>
    <scope>NUCLEOTIDE SEQUENCE [LARGE SCALE GENOMIC DNA]</scope>
    <source>
        <strain evidence="6 7">AM42-30</strain>
    </source>
</reference>
<dbReference type="Proteomes" id="UP000285740">
    <property type="component" value="Unassembled WGS sequence"/>
</dbReference>
<organism evidence="6 7">
    <name type="scientific">Eubacterium ventriosum</name>
    <dbReference type="NCBI Taxonomy" id="39496"/>
    <lineage>
        <taxon>Bacteria</taxon>
        <taxon>Bacillati</taxon>
        <taxon>Bacillota</taxon>
        <taxon>Clostridia</taxon>
        <taxon>Eubacteriales</taxon>
        <taxon>Eubacteriaceae</taxon>
        <taxon>Eubacterium</taxon>
    </lineage>
</organism>
<dbReference type="InterPro" id="IPR013815">
    <property type="entry name" value="ATP_grasp_subdomain_1"/>
</dbReference>
<dbReference type="GO" id="GO:0016874">
    <property type="term" value="F:ligase activity"/>
    <property type="evidence" value="ECO:0007669"/>
    <property type="project" value="UniProtKB-KW"/>
</dbReference>
<accession>A0A413TAD9</accession>
<dbReference type="Gene3D" id="3.40.50.20">
    <property type="match status" value="1"/>
</dbReference>
<protein>
    <recommendedName>
        <fullName evidence="5">ATP-grasp domain-containing protein</fullName>
    </recommendedName>
</protein>
<dbReference type="InterPro" id="IPR048764">
    <property type="entry name" value="PylC_N"/>
</dbReference>
<gene>
    <name evidence="6" type="ORF">DW918_00030</name>
</gene>
<keyword evidence="2 4" id="KW-0547">Nucleotide-binding</keyword>
<dbReference type="PANTHER" id="PTHR43585:SF2">
    <property type="entry name" value="ATP-GRASP ENZYME FSQD"/>
    <property type="match status" value="1"/>
</dbReference>
<dbReference type="SUPFAM" id="SSF56059">
    <property type="entry name" value="Glutathione synthetase ATP-binding domain-like"/>
    <property type="match status" value="1"/>
</dbReference>
<dbReference type="Pfam" id="PF02786">
    <property type="entry name" value="CPSase_L_D2"/>
    <property type="match status" value="1"/>
</dbReference>
<evidence type="ECO:0000256" key="2">
    <source>
        <dbReference type="ARBA" id="ARBA00022741"/>
    </source>
</evidence>
<dbReference type="Pfam" id="PF21360">
    <property type="entry name" value="PylC-like_N"/>
    <property type="match status" value="1"/>
</dbReference>
<dbReference type="SUPFAM" id="SSF52440">
    <property type="entry name" value="PreATP-grasp domain"/>
    <property type="match status" value="1"/>
</dbReference>
<dbReference type="InterPro" id="IPR052032">
    <property type="entry name" value="ATP-dep_AA_Ligase"/>
</dbReference>
<dbReference type="InterPro" id="IPR011761">
    <property type="entry name" value="ATP-grasp"/>
</dbReference>
<evidence type="ECO:0000256" key="1">
    <source>
        <dbReference type="ARBA" id="ARBA00022598"/>
    </source>
</evidence>
<dbReference type="RefSeq" id="WP_118029909.1">
    <property type="nucleotide sequence ID" value="NZ_QSFV01000001.1"/>
</dbReference>
<dbReference type="InterPro" id="IPR016185">
    <property type="entry name" value="PreATP-grasp_dom_sf"/>
</dbReference>
<proteinExistence type="predicted"/>
<evidence type="ECO:0000313" key="6">
    <source>
        <dbReference type="EMBL" id="RHA81978.1"/>
    </source>
</evidence>
<evidence type="ECO:0000256" key="4">
    <source>
        <dbReference type="PROSITE-ProRule" id="PRU00409"/>
    </source>
</evidence>
<dbReference type="InterPro" id="IPR005479">
    <property type="entry name" value="CPAse_ATP-bd"/>
</dbReference>